<dbReference type="Pfam" id="PF18962">
    <property type="entry name" value="Por_Secre_tail"/>
    <property type="match status" value="1"/>
</dbReference>
<dbReference type="EMBL" id="LT629774">
    <property type="protein sequence ID" value="SDS50280.1"/>
    <property type="molecule type" value="Genomic_DNA"/>
</dbReference>
<organism evidence="4 5">
    <name type="scientific">Winogradskyella sediminis</name>
    <dbReference type="NCBI Taxonomy" id="1382466"/>
    <lineage>
        <taxon>Bacteria</taxon>
        <taxon>Pseudomonadati</taxon>
        <taxon>Bacteroidota</taxon>
        <taxon>Flavobacteriia</taxon>
        <taxon>Flavobacteriales</taxon>
        <taxon>Flavobacteriaceae</taxon>
        <taxon>Winogradskyella</taxon>
    </lineage>
</organism>
<keyword evidence="5" id="KW-1185">Reference proteome</keyword>
<dbReference type="InterPro" id="IPR026444">
    <property type="entry name" value="Secre_tail"/>
</dbReference>
<proteinExistence type="predicted"/>
<accession>A0A1H1SQL1</accession>
<dbReference type="AlphaFoldDB" id="A0A1H1SQL1"/>
<reference evidence="4 5" key="1">
    <citation type="submission" date="2016-10" db="EMBL/GenBank/DDBJ databases">
        <authorList>
            <person name="Varghese N."/>
            <person name="Submissions S."/>
        </authorList>
    </citation>
    <scope>NUCLEOTIDE SEQUENCE [LARGE SCALE GENOMIC DNA]</scope>
    <source>
        <strain evidence="4 5">RHA_55</strain>
    </source>
</reference>
<evidence type="ECO:0000256" key="2">
    <source>
        <dbReference type="SAM" id="SignalP"/>
    </source>
</evidence>
<feature type="domain" description="Secretion system C-terminal sorting" evidence="3">
    <location>
        <begin position="207"/>
        <end position="276"/>
    </location>
</feature>
<sequence length="280" mass="30661">MKKLLLLGLSFGTAFASFGQTLVNNFEAGSDALLNTGGGITAAVVANPNMTGLNTTSNCLQLNRTGAQWWIFAGVDVEDMTITDTETKYLSMMVNFPAQSDLGIRFDATADDNNGNEVVRPLNEYDATASGEWQEIVFEIKDNPTATAFTLGTLYRLSIHPDMGFENDPVGQILNDTDMFGYIDEIRILDANPLHVSSFELGTNISIYPNPTQSTFNIKVTDNSSISDVSIYNILGAQVMHVKPNTSEVSYDISHFVSGMYLVKISDENGHTVTKRLMKQ</sequence>
<dbReference type="STRING" id="1249933.SAMN04489797_1740"/>
<keyword evidence="1 2" id="KW-0732">Signal</keyword>
<gene>
    <name evidence="4" type="ORF">SAMN04489797_1740</name>
</gene>
<evidence type="ECO:0000259" key="3">
    <source>
        <dbReference type="Pfam" id="PF18962"/>
    </source>
</evidence>
<evidence type="ECO:0000313" key="4">
    <source>
        <dbReference type="EMBL" id="SDS50280.1"/>
    </source>
</evidence>
<dbReference type="NCBIfam" id="TIGR04183">
    <property type="entry name" value="Por_Secre_tail"/>
    <property type="match status" value="1"/>
</dbReference>
<evidence type="ECO:0000313" key="5">
    <source>
        <dbReference type="Proteomes" id="UP000198963"/>
    </source>
</evidence>
<evidence type="ECO:0000256" key="1">
    <source>
        <dbReference type="ARBA" id="ARBA00022729"/>
    </source>
</evidence>
<dbReference type="Proteomes" id="UP000198963">
    <property type="component" value="Chromosome I"/>
</dbReference>
<dbReference type="RefSeq" id="WP_092446200.1">
    <property type="nucleotide sequence ID" value="NZ_LT629774.1"/>
</dbReference>
<dbReference type="Gene3D" id="2.60.120.430">
    <property type="entry name" value="Galactose-binding lectin"/>
    <property type="match status" value="1"/>
</dbReference>
<name>A0A1H1SQL1_9FLAO</name>
<feature type="chain" id="PRO_5009260341" evidence="2">
    <location>
        <begin position="17"/>
        <end position="280"/>
    </location>
</feature>
<protein>
    <submittedName>
        <fullName evidence="4">Por secretion system C-terminal sorting domain-containing protein</fullName>
    </submittedName>
</protein>
<feature type="signal peptide" evidence="2">
    <location>
        <begin position="1"/>
        <end position="16"/>
    </location>
</feature>